<dbReference type="Pfam" id="PF01656">
    <property type="entry name" value="CbiA"/>
    <property type="match status" value="1"/>
</dbReference>
<dbReference type="Proteomes" id="UP001355056">
    <property type="component" value="Unassembled WGS sequence"/>
</dbReference>
<dbReference type="CDD" id="cd02042">
    <property type="entry name" value="ParAB_family"/>
    <property type="match status" value="1"/>
</dbReference>
<dbReference type="PANTHER" id="PTHR13696:SF96">
    <property type="entry name" value="COBQ_COBB_MIND_PARA NUCLEOTIDE BINDING DOMAIN-CONTAINING PROTEIN"/>
    <property type="match status" value="1"/>
</dbReference>
<dbReference type="PANTHER" id="PTHR13696">
    <property type="entry name" value="P-LOOP CONTAINING NUCLEOSIDE TRIPHOSPHATE HYDROLASE"/>
    <property type="match status" value="1"/>
</dbReference>
<dbReference type="SUPFAM" id="SSF52540">
    <property type="entry name" value="P-loop containing nucleoside triphosphate hydrolases"/>
    <property type="match status" value="1"/>
</dbReference>
<dbReference type="EMBL" id="JAXGFP010000003">
    <property type="protein sequence ID" value="MEG3183781.1"/>
    <property type="molecule type" value="Genomic_DNA"/>
</dbReference>
<dbReference type="Gene3D" id="3.40.50.300">
    <property type="entry name" value="P-loop containing nucleotide triphosphate hydrolases"/>
    <property type="match status" value="1"/>
</dbReference>
<dbReference type="PIRSF" id="PIRSF009320">
    <property type="entry name" value="Nuc_binding_HP_1000"/>
    <property type="match status" value="1"/>
</dbReference>
<dbReference type="RefSeq" id="WP_332616086.1">
    <property type="nucleotide sequence ID" value="NZ_JAXGFP010000003.1"/>
</dbReference>
<accession>A0ABU7YXY4</accession>
<evidence type="ECO:0000259" key="1">
    <source>
        <dbReference type="Pfam" id="PF01656"/>
    </source>
</evidence>
<keyword evidence="3" id="KW-1185">Reference proteome</keyword>
<dbReference type="InterPro" id="IPR050678">
    <property type="entry name" value="DNA_Partitioning_ATPase"/>
</dbReference>
<comment type="caution">
    <text evidence="2">The sequence shown here is derived from an EMBL/GenBank/DDBJ whole genome shotgun (WGS) entry which is preliminary data.</text>
</comment>
<sequence>MKTVLVASSKGGVGKTTIATHLAAQAALDGCNTVLVDADPQGSSTRWAQRRAALDSAVLPLDGTQGKRWRQQLPDGTERVVIDAAAGAMAADLEPFLQAADAVVVPVLPSTFDIEASVGFLDTLARHPRVRRGELPVALVGNKLRPWTNVSQQTIDLLKQWPYPLVAQLRDSQAYVVLAGIGKSLFDYHSAQVREHQADWQPLLRWLKK</sequence>
<name>A0ABU7YXY4_9GAMM</name>
<dbReference type="InterPro" id="IPR002586">
    <property type="entry name" value="CobQ/CobB/MinD/ParA_Nub-bd_dom"/>
</dbReference>
<reference evidence="2 3" key="1">
    <citation type="journal article" date="2016" name="Int. J. Syst. Evol. Microbiol.">
        <title>Lysobacter erysipheiresistens sp. nov., an antagonist of powdery mildew, isolated from tobacco-cultivated soil.</title>
        <authorList>
            <person name="Xie B."/>
            <person name="Li T."/>
            <person name="Lin X."/>
            <person name="Wang C.J."/>
            <person name="Chen Y.J."/>
            <person name="Liu W.J."/>
            <person name="Zhao Z.W."/>
        </authorList>
    </citation>
    <scope>NUCLEOTIDE SEQUENCE [LARGE SCALE GENOMIC DNA]</scope>
    <source>
        <strain evidence="2 3">RS-LYSO-3</strain>
    </source>
</reference>
<gene>
    <name evidence="2" type="ORF">SNE34_07145</name>
</gene>
<feature type="domain" description="CobQ/CobB/MinD/ParA nucleotide binding" evidence="1">
    <location>
        <begin position="5"/>
        <end position="174"/>
    </location>
</feature>
<evidence type="ECO:0000313" key="3">
    <source>
        <dbReference type="Proteomes" id="UP001355056"/>
    </source>
</evidence>
<organism evidence="2 3">
    <name type="scientific">Novilysobacter erysipheiresistens</name>
    <dbReference type="NCBI Taxonomy" id="1749332"/>
    <lineage>
        <taxon>Bacteria</taxon>
        <taxon>Pseudomonadati</taxon>
        <taxon>Pseudomonadota</taxon>
        <taxon>Gammaproteobacteria</taxon>
        <taxon>Lysobacterales</taxon>
        <taxon>Lysobacteraceae</taxon>
        <taxon>Novilysobacter</taxon>
    </lineage>
</organism>
<dbReference type="InterPro" id="IPR027417">
    <property type="entry name" value="P-loop_NTPase"/>
</dbReference>
<protein>
    <submittedName>
        <fullName evidence="2">ParA family protein</fullName>
    </submittedName>
</protein>
<proteinExistence type="predicted"/>
<evidence type="ECO:0000313" key="2">
    <source>
        <dbReference type="EMBL" id="MEG3183781.1"/>
    </source>
</evidence>